<dbReference type="Pfam" id="PF00672">
    <property type="entry name" value="HAMP"/>
    <property type="match status" value="1"/>
</dbReference>
<proteinExistence type="predicted"/>
<dbReference type="SUPFAM" id="SSF141868">
    <property type="entry name" value="EAL domain-like"/>
    <property type="match status" value="1"/>
</dbReference>
<dbReference type="GO" id="GO:0005886">
    <property type="term" value="C:plasma membrane"/>
    <property type="evidence" value="ECO:0007669"/>
    <property type="project" value="UniProtKB-SubCell"/>
</dbReference>
<dbReference type="SMART" id="SM00267">
    <property type="entry name" value="GGDEF"/>
    <property type="match status" value="1"/>
</dbReference>
<dbReference type="PROSITE" id="PS50113">
    <property type="entry name" value="PAC"/>
    <property type="match status" value="1"/>
</dbReference>
<evidence type="ECO:0000259" key="8">
    <source>
        <dbReference type="PROSITE" id="PS50113"/>
    </source>
</evidence>
<dbReference type="Pfam" id="PF00990">
    <property type="entry name" value="GGDEF"/>
    <property type="match status" value="1"/>
</dbReference>
<dbReference type="InterPro" id="IPR001633">
    <property type="entry name" value="EAL_dom"/>
</dbReference>
<dbReference type="Pfam" id="PF00563">
    <property type="entry name" value="EAL"/>
    <property type="match status" value="1"/>
</dbReference>
<evidence type="ECO:0000256" key="5">
    <source>
        <dbReference type="ARBA" id="ARBA00022989"/>
    </source>
</evidence>
<dbReference type="FunFam" id="3.30.70.270:FF:000001">
    <property type="entry name" value="Diguanylate cyclase domain protein"/>
    <property type="match status" value="1"/>
</dbReference>
<dbReference type="InterPro" id="IPR043128">
    <property type="entry name" value="Rev_trsase/Diguanyl_cyclase"/>
</dbReference>
<feature type="domain" description="GGDEF" evidence="11">
    <location>
        <begin position="634"/>
        <end position="767"/>
    </location>
</feature>
<feature type="domain" description="PAS" evidence="7">
    <location>
        <begin position="476"/>
        <end position="521"/>
    </location>
</feature>
<dbReference type="PROSITE" id="PS50112">
    <property type="entry name" value="PAS"/>
    <property type="match status" value="1"/>
</dbReference>
<name>A0A369WFW1_9GAMM</name>
<dbReference type="PANTHER" id="PTHR44757:SF2">
    <property type="entry name" value="BIOFILM ARCHITECTURE MAINTENANCE PROTEIN MBAA"/>
    <property type="match status" value="1"/>
</dbReference>
<evidence type="ECO:0000256" key="1">
    <source>
        <dbReference type="ARBA" id="ARBA00001946"/>
    </source>
</evidence>
<dbReference type="InterPro" id="IPR000160">
    <property type="entry name" value="GGDEF_dom"/>
</dbReference>
<evidence type="ECO:0000259" key="9">
    <source>
        <dbReference type="PROSITE" id="PS50883"/>
    </source>
</evidence>
<protein>
    <submittedName>
        <fullName evidence="12">EAL domain-containing protein</fullName>
    </submittedName>
</protein>
<dbReference type="SMART" id="SM00052">
    <property type="entry name" value="EAL"/>
    <property type="match status" value="1"/>
</dbReference>
<evidence type="ECO:0000256" key="3">
    <source>
        <dbReference type="ARBA" id="ARBA00022475"/>
    </source>
</evidence>
<comment type="caution">
    <text evidence="12">The sequence shown here is derived from an EMBL/GenBank/DDBJ whole genome shotgun (WGS) entry which is preliminary data.</text>
</comment>
<dbReference type="PROSITE" id="PS50883">
    <property type="entry name" value="EAL"/>
    <property type="match status" value="1"/>
</dbReference>
<dbReference type="Proteomes" id="UP000253769">
    <property type="component" value="Unassembled WGS sequence"/>
</dbReference>
<evidence type="ECO:0000256" key="6">
    <source>
        <dbReference type="ARBA" id="ARBA00023136"/>
    </source>
</evidence>
<dbReference type="CDD" id="cd01949">
    <property type="entry name" value="GGDEF"/>
    <property type="match status" value="1"/>
</dbReference>
<comment type="cofactor">
    <cofactor evidence="1">
        <name>Mg(2+)</name>
        <dbReference type="ChEBI" id="CHEBI:18420"/>
    </cofactor>
</comment>
<dbReference type="CDD" id="cd18774">
    <property type="entry name" value="PDC2_HK_sensor"/>
    <property type="match status" value="1"/>
</dbReference>
<accession>A0A369WFW1</accession>
<dbReference type="Gene3D" id="3.30.70.270">
    <property type="match status" value="1"/>
</dbReference>
<sequence length="1034" mass="115671">MLSSLKSRLFLLLCLVALPGVFTIQQTAVEKRQSIIAQSKRQAIETAEDLSIRQTKIINETRDYLRFLASSIQVQNPSHPRCGHFLSSVLKLNPSYINIGVPGADGELLCNALPLTKKVNVFDREYFQQSLTKRTFAIGNYQLDRAAGKTSVNFSYPVIDPDNQVAGVAVAVVSLDWWSRQLSEHKLPEGTVAFITDSTGLVVANYPPELGRQGKPASSYGVSIDSATDYALGADIIQTQDGNRVFIHNTLYAKEDGSRVNVSIGIPIDQALEQADIAFYKSLSYFALFMVVVALIAARAMHLSIISPLQRLTVAASKLEQGEFSHQPVLSGVREIQDLSTHFETMARARLTAESRSNRQREELDSIFNALPDLYFRLNIEGVILDYKANNPDELYTSSDKFLGNRMVDVLPPGTAELFEDKLTEHFKTKQLTSWEYPLLIDGQELYFEARVSSINNSDDAVLVIRNVTRQKEADRSMRLAALVHDNSSECMVVTDRNGIILNVNPAFTRVTGYGKEEVIGLKTSALSSGRHDKDFYREMWGVLKTEGRWQGEIFNRKKNGEVFPEWLSINTIFDEYGEPAQHVALYRDITEQKKAAEVIWRQAHFDDLTGLPNRNTLGDRIDQEIKKAHRNGSSVALLFLDLDLFKEVNDTLGHDKGDLLLQQVAQRLVRAVREEDTVARQGGDEFTIVMGDIESIAPAERVAETIIELLSEPFRIDEDNIYVSVSIGIAFYPDDATDSNELIKSADQAMYAAKAGGRNRFNCFTREMQDRAIHRMEMIKDLRIALDEGQFSLNYQPIFCLKSRRLHKAEALIRWNHPDKGLIRPDAFIPLAEEVFLISAIGGWVFEEACRAVKVLRTQYGESFQISVNLSPAQFSDADHNLLHWLPKMQQQGLDGSAIVAEITEGMLMNSDAASLEKLLAFRDGGIQVALDDFGTGYSSLAYIQEYDIDYIKIDRAFVKNLAADSDSYALCEAIIVMAHKLGIKVIAEGIETEQQLELLIAANCDYGQGFLFSPAVELETFSQLAPIFDAAD</sequence>
<dbReference type="Gene3D" id="3.30.450.20">
    <property type="entry name" value="PAS domain"/>
    <property type="match status" value="3"/>
</dbReference>
<dbReference type="AlphaFoldDB" id="A0A369WFW1"/>
<dbReference type="NCBIfam" id="TIGR00229">
    <property type="entry name" value="sensory_box"/>
    <property type="match status" value="1"/>
</dbReference>
<reference evidence="12 13" key="1">
    <citation type="submission" date="2018-07" db="EMBL/GenBank/DDBJ databases">
        <title>Motiliproteus coralliicola sp. nov., a bacterium isolated from Coral.</title>
        <authorList>
            <person name="Wang G."/>
        </authorList>
    </citation>
    <scope>NUCLEOTIDE SEQUENCE [LARGE SCALE GENOMIC DNA]</scope>
    <source>
        <strain evidence="12 13">C34</strain>
    </source>
</reference>
<dbReference type="Gene3D" id="6.10.340.10">
    <property type="match status" value="1"/>
</dbReference>
<dbReference type="SMART" id="SM00086">
    <property type="entry name" value="PAC"/>
    <property type="match status" value="1"/>
</dbReference>
<comment type="subcellular location">
    <subcellularLocation>
        <location evidence="2">Cell membrane</location>
        <topology evidence="2">Multi-pass membrane protein</topology>
    </subcellularLocation>
</comment>
<dbReference type="NCBIfam" id="TIGR00254">
    <property type="entry name" value="GGDEF"/>
    <property type="match status" value="1"/>
</dbReference>
<dbReference type="CDD" id="cd06225">
    <property type="entry name" value="HAMP"/>
    <property type="match status" value="1"/>
</dbReference>
<dbReference type="CDD" id="cd01948">
    <property type="entry name" value="EAL"/>
    <property type="match status" value="1"/>
</dbReference>
<dbReference type="InterPro" id="IPR029787">
    <property type="entry name" value="Nucleotide_cyclase"/>
</dbReference>
<organism evidence="12 13">
    <name type="scientific">Motiliproteus coralliicola</name>
    <dbReference type="NCBI Taxonomy" id="2283196"/>
    <lineage>
        <taxon>Bacteria</taxon>
        <taxon>Pseudomonadati</taxon>
        <taxon>Pseudomonadota</taxon>
        <taxon>Gammaproteobacteria</taxon>
        <taxon>Oceanospirillales</taxon>
        <taxon>Oceanospirillaceae</taxon>
        <taxon>Motiliproteus</taxon>
    </lineage>
</organism>
<dbReference type="Pfam" id="PF02743">
    <property type="entry name" value="dCache_1"/>
    <property type="match status" value="1"/>
</dbReference>
<keyword evidence="5" id="KW-1133">Transmembrane helix</keyword>
<dbReference type="InterPro" id="IPR033479">
    <property type="entry name" value="dCache_1"/>
</dbReference>
<dbReference type="SMART" id="SM00304">
    <property type="entry name" value="HAMP"/>
    <property type="match status" value="1"/>
</dbReference>
<dbReference type="InterPro" id="IPR000700">
    <property type="entry name" value="PAS-assoc_C"/>
</dbReference>
<keyword evidence="13" id="KW-1185">Reference proteome</keyword>
<dbReference type="InterPro" id="IPR001610">
    <property type="entry name" value="PAC"/>
</dbReference>
<dbReference type="CDD" id="cd00130">
    <property type="entry name" value="PAS"/>
    <property type="match status" value="2"/>
</dbReference>
<keyword evidence="3" id="KW-1003">Cell membrane</keyword>
<dbReference type="GO" id="GO:0003824">
    <property type="term" value="F:catalytic activity"/>
    <property type="evidence" value="ECO:0007669"/>
    <property type="project" value="UniProtKB-ARBA"/>
</dbReference>
<dbReference type="CDD" id="cd12914">
    <property type="entry name" value="PDC1_DGC_like"/>
    <property type="match status" value="1"/>
</dbReference>
<dbReference type="RefSeq" id="WP_114695831.1">
    <property type="nucleotide sequence ID" value="NZ_QQOH01000003.1"/>
</dbReference>
<dbReference type="OrthoDB" id="9176779at2"/>
<dbReference type="GO" id="GO:0007165">
    <property type="term" value="P:signal transduction"/>
    <property type="evidence" value="ECO:0007669"/>
    <property type="project" value="InterPro"/>
</dbReference>
<keyword evidence="4" id="KW-0812">Transmembrane</keyword>
<dbReference type="InterPro" id="IPR000014">
    <property type="entry name" value="PAS"/>
</dbReference>
<evidence type="ECO:0000256" key="4">
    <source>
        <dbReference type="ARBA" id="ARBA00022692"/>
    </source>
</evidence>
<dbReference type="InterPro" id="IPR003660">
    <property type="entry name" value="HAMP_dom"/>
</dbReference>
<feature type="domain" description="EAL" evidence="9">
    <location>
        <begin position="776"/>
        <end position="1031"/>
    </location>
</feature>
<dbReference type="PROSITE" id="PS50885">
    <property type="entry name" value="HAMP"/>
    <property type="match status" value="1"/>
</dbReference>
<dbReference type="InterPro" id="IPR052155">
    <property type="entry name" value="Biofilm_reg_signaling"/>
</dbReference>
<evidence type="ECO:0000313" key="13">
    <source>
        <dbReference type="Proteomes" id="UP000253769"/>
    </source>
</evidence>
<evidence type="ECO:0000259" key="10">
    <source>
        <dbReference type="PROSITE" id="PS50885"/>
    </source>
</evidence>
<gene>
    <name evidence="12" type="ORF">DV711_11380</name>
</gene>
<evidence type="ECO:0000259" key="7">
    <source>
        <dbReference type="PROSITE" id="PS50112"/>
    </source>
</evidence>
<evidence type="ECO:0000259" key="11">
    <source>
        <dbReference type="PROSITE" id="PS50887"/>
    </source>
</evidence>
<evidence type="ECO:0000256" key="2">
    <source>
        <dbReference type="ARBA" id="ARBA00004651"/>
    </source>
</evidence>
<feature type="domain" description="PAC" evidence="8">
    <location>
        <begin position="548"/>
        <end position="602"/>
    </location>
</feature>
<dbReference type="Pfam" id="PF13426">
    <property type="entry name" value="PAS_9"/>
    <property type="match status" value="1"/>
</dbReference>
<dbReference type="Gene3D" id="3.20.20.450">
    <property type="entry name" value="EAL domain"/>
    <property type="match status" value="1"/>
</dbReference>
<dbReference type="SMART" id="SM00091">
    <property type="entry name" value="PAS"/>
    <property type="match status" value="2"/>
</dbReference>
<dbReference type="PANTHER" id="PTHR44757">
    <property type="entry name" value="DIGUANYLATE CYCLASE DGCP"/>
    <property type="match status" value="1"/>
</dbReference>
<evidence type="ECO:0000313" key="12">
    <source>
        <dbReference type="EMBL" id="RDE19486.1"/>
    </source>
</evidence>
<feature type="domain" description="HAMP" evidence="10">
    <location>
        <begin position="303"/>
        <end position="355"/>
    </location>
</feature>
<dbReference type="PROSITE" id="PS50887">
    <property type="entry name" value="GGDEF"/>
    <property type="match status" value="1"/>
</dbReference>
<dbReference type="InterPro" id="IPR035965">
    <property type="entry name" value="PAS-like_dom_sf"/>
</dbReference>
<dbReference type="EMBL" id="QQOH01000003">
    <property type="protein sequence ID" value="RDE19486.1"/>
    <property type="molecule type" value="Genomic_DNA"/>
</dbReference>
<keyword evidence="6" id="KW-0472">Membrane</keyword>
<dbReference type="SUPFAM" id="SSF55073">
    <property type="entry name" value="Nucleotide cyclase"/>
    <property type="match status" value="1"/>
</dbReference>
<dbReference type="SUPFAM" id="SSF55785">
    <property type="entry name" value="PYP-like sensor domain (PAS domain)"/>
    <property type="match status" value="2"/>
</dbReference>
<dbReference type="InterPro" id="IPR035919">
    <property type="entry name" value="EAL_sf"/>
</dbReference>